<dbReference type="EMBL" id="DVMO01000072">
    <property type="protein sequence ID" value="HIU27688.1"/>
    <property type="molecule type" value="Genomic_DNA"/>
</dbReference>
<reference evidence="2" key="1">
    <citation type="submission" date="2020-10" db="EMBL/GenBank/DDBJ databases">
        <authorList>
            <person name="Gilroy R."/>
        </authorList>
    </citation>
    <scope>NUCLEOTIDE SEQUENCE</scope>
    <source>
        <strain evidence="2">11300</strain>
    </source>
</reference>
<sequence length="208" mass="23696">MKTKKFLLSMFSILLLATAGCSSSQNYITYDNGADITDIKAMELTEQIETLAFPSEMRAGMSVCHNIDDLRTENIVEIVRFNNGRYYSVTPVENGQYLFLLYADNDDHCVIDGYLAAGFSDKEDFKDLQAGEDRDEILSNDANAYVAGNTSYHRFSDKTVLVIEYEEETADKYIVSDFYSYNSADYKDDPYRESVIDYLLPNDLKLLL</sequence>
<evidence type="ECO:0000313" key="3">
    <source>
        <dbReference type="Proteomes" id="UP000824091"/>
    </source>
</evidence>
<dbReference type="Proteomes" id="UP000824091">
    <property type="component" value="Unassembled WGS sequence"/>
</dbReference>
<name>A0A9D1I3Q6_9FIRM</name>
<proteinExistence type="predicted"/>
<feature type="signal peptide" evidence="1">
    <location>
        <begin position="1"/>
        <end position="24"/>
    </location>
</feature>
<evidence type="ECO:0000256" key="1">
    <source>
        <dbReference type="SAM" id="SignalP"/>
    </source>
</evidence>
<accession>A0A9D1I3Q6</accession>
<dbReference type="PROSITE" id="PS51257">
    <property type="entry name" value="PROKAR_LIPOPROTEIN"/>
    <property type="match status" value="1"/>
</dbReference>
<dbReference type="AlphaFoldDB" id="A0A9D1I3Q6"/>
<organism evidence="2 3">
    <name type="scientific">Candidatus Fimisoma avicola</name>
    <dbReference type="NCBI Taxonomy" id="2840826"/>
    <lineage>
        <taxon>Bacteria</taxon>
        <taxon>Bacillati</taxon>
        <taxon>Bacillota</taxon>
        <taxon>Clostridia</taxon>
        <taxon>Eubacteriales</taxon>
        <taxon>Candidatus Fimisoma</taxon>
    </lineage>
</organism>
<evidence type="ECO:0008006" key="4">
    <source>
        <dbReference type="Google" id="ProtNLM"/>
    </source>
</evidence>
<protein>
    <recommendedName>
        <fullName evidence="4">Lipoprotein</fullName>
    </recommendedName>
</protein>
<feature type="chain" id="PRO_5039635735" description="Lipoprotein" evidence="1">
    <location>
        <begin position="25"/>
        <end position="208"/>
    </location>
</feature>
<evidence type="ECO:0000313" key="2">
    <source>
        <dbReference type="EMBL" id="HIU27688.1"/>
    </source>
</evidence>
<comment type="caution">
    <text evidence="2">The sequence shown here is derived from an EMBL/GenBank/DDBJ whole genome shotgun (WGS) entry which is preliminary data.</text>
</comment>
<keyword evidence="1" id="KW-0732">Signal</keyword>
<gene>
    <name evidence="2" type="ORF">IAD16_04865</name>
</gene>
<reference evidence="2" key="2">
    <citation type="journal article" date="2021" name="PeerJ">
        <title>Extensive microbial diversity within the chicken gut microbiome revealed by metagenomics and culture.</title>
        <authorList>
            <person name="Gilroy R."/>
            <person name="Ravi A."/>
            <person name="Getino M."/>
            <person name="Pursley I."/>
            <person name="Horton D.L."/>
            <person name="Alikhan N.F."/>
            <person name="Baker D."/>
            <person name="Gharbi K."/>
            <person name="Hall N."/>
            <person name="Watson M."/>
            <person name="Adriaenssens E.M."/>
            <person name="Foster-Nyarko E."/>
            <person name="Jarju S."/>
            <person name="Secka A."/>
            <person name="Antonio M."/>
            <person name="Oren A."/>
            <person name="Chaudhuri R.R."/>
            <person name="La Ragione R."/>
            <person name="Hildebrand F."/>
            <person name="Pallen M.J."/>
        </authorList>
    </citation>
    <scope>NUCLEOTIDE SEQUENCE</scope>
    <source>
        <strain evidence="2">11300</strain>
    </source>
</reference>